<comment type="caution">
    <text evidence="4">The sequence shown here is derived from an EMBL/GenBank/DDBJ whole genome shotgun (WGS) entry which is preliminary data.</text>
</comment>
<feature type="domain" description="N-acetyltransferase" evidence="3">
    <location>
        <begin position="3"/>
        <end position="172"/>
    </location>
</feature>
<dbReference type="PANTHER" id="PTHR43420">
    <property type="entry name" value="ACETYLTRANSFERASE"/>
    <property type="match status" value="1"/>
</dbReference>
<protein>
    <submittedName>
        <fullName evidence="4">GNAT family N-acetyltransferase</fullName>
    </submittedName>
</protein>
<dbReference type="CDD" id="cd04301">
    <property type="entry name" value="NAT_SF"/>
    <property type="match status" value="1"/>
</dbReference>
<dbReference type="PROSITE" id="PS51186">
    <property type="entry name" value="GNAT"/>
    <property type="match status" value="1"/>
</dbReference>
<dbReference type="InterPro" id="IPR016181">
    <property type="entry name" value="Acyl_CoA_acyltransferase"/>
</dbReference>
<sequence>MKLDFVPCQLSDLEHLISVSKMTFVHAFKEQNNPDDFNTYIDQAFSREQLHTELTNPNTEFYFVYLKGQLVAYFKLNQSDAQSDIRRNDSMELERIYVLKAFQGKQLGKKILDWVKSKVSKAHKSFLWLGVWEKNQRAIKFYERYGFYKFGTHPYFIGSDEQTDWLMRLDIKS</sequence>
<keyword evidence="1" id="KW-0808">Transferase</keyword>
<dbReference type="EMBL" id="JAZDDG010000013">
    <property type="protein sequence ID" value="MEE1978422.1"/>
    <property type="molecule type" value="Genomic_DNA"/>
</dbReference>
<accession>A0ABU7IZJ5</accession>
<dbReference type="SUPFAM" id="SSF55729">
    <property type="entry name" value="Acyl-CoA N-acyltransferases (Nat)"/>
    <property type="match status" value="1"/>
</dbReference>
<dbReference type="Gene3D" id="3.40.630.30">
    <property type="match status" value="1"/>
</dbReference>
<organism evidence="4 5">
    <name type="scientific">Maribacter cobaltidurans</name>
    <dbReference type="NCBI Taxonomy" id="1178778"/>
    <lineage>
        <taxon>Bacteria</taxon>
        <taxon>Pseudomonadati</taxon>
        <taxon>Bacteroidota</taxon>
        <taxon>Flavobacteriia</taxon>
        <taxon>Flavobacteriales</taxon>
        <taxon>Flavobacteriaceae</taxon>
        <taxon>Maribacter</taxon>
    </lineage>
</organism>
<dbReference type="PANTHER" id="PTHR43420:SF47">
    <property type="entry name" value="N-ACETYLTRANSFERASE DOMAIN-CONTAINING PROTEIN"/>
    <property type="match status" value="1"/>
</dbReference>
<evidence type="ECO:0000256" key="1">
    <source>
        <dbReference type="ARBA" id="ARBA00022679"/>
    </source>
</evidence>
<keyword evidence="2" id="KW-0012">Acyltransferase</keyword>
<evidence type="ECO:0000313" key="4">
    <source>
        <dbReference type="EMBL" id="MEE1978422.1"/>
    </source>
</evidence>
<reference evidence="4 5" key="1">
    <citation type="submission" date="2024-01" db="EMBL/GenBank/DDBJ databases">
        <title>Maribacter spp. originated from different algae showed divergent polysaccharides utilization ability.</title>
        <authorList>
            <person name="Wang H."/>
            <person name="Wu Y."/>
        </authorList>
    </citation>
    <scope>NUCLEOTIDE SEQUENCE [LARGE SCALE GENOMIC DNA]</scope>
    <source>
        <strain evidence="4 5">PR1</strain>
    </source>
</reference>
<dbReference type="InterPro" id="IPR050680">
    <property type="entry name" value="YpeA/RimI_acetyltransf"/>
</dbReference>
<gene>
    <name evidence="4" type="ORF">V1I91_20260</name>
</gene>
<evidence type="ECO:0000259" key="3">
    <source>
        <dbReference type="PROSITE" id="PS51186"/>
    </source>
</evidence>
<evidence type="ECO:0000256" key="2">
    <source>
        <dbReference type="ARBA" id="ARBA00023315"/>
    </source>
</evidence>
<keyword evidence="5" id="KW-1185">Reference proteome</keyword>
<proteinExistence type="predicted"/>
<dbReference type="RefSeq" id="WP_272653070.1">
    <property type="nucleotide sequence ID" value="NZ_JAZDDG010000013.1"/>
</dbReference>
<evidence type="ECO:0000313" key="5">
    <source>
        <dbReference type="Proteomes" id="UP001356308"/>
    </source>
</evidence>
<dbReference type="Pfam" id="PF00583">
    <property type="entry name" value="Acetyltransf_1"/>
    <property type="match status" value="1"/>
</dbReference>
<dbReference type="Proteomes" id="UP001356308">
    <property type="component" value="Unassembled WGS sequence"/>
</dbReference>
<dbReference type="InterPro" id="IPR000182">
    <property type="entry name" value="GNAT_dom"/>
</dbReference>
<name>A0ABU7IZJ5_9FLAO</name>